<feature type="transmembrane region" description="Helical" evidence="1">
    <location>
        <begin position="6"/>
        <end position="28"/>
    </location>
</feature>
<feature type="transmembrane region" description="Helical" evidence="1">
    <location>
        <begin position="75"/>
        <end position="91"/>
    </location>
</feature>
<name>A0ABQ1HAN1_9GAMM</name>
<protein>
    <submittedName>
        <fullName evidence="2">Membrane protein</fullName>
    </submittedName>
</protein>
<comment type="caution">
    <text evidence="2">The sequence shown here is derived from an EMBL/GenBank/DDBJ whole genome shotgun (WGS) entry which is preliminary data.</text>
</comment>
<keyword evidence="3" id="KW-1185">Reference proteome</keyword>
<dbReference type="RefSeq" id="WP_229668413.1">
    <property type="nucleotide sequence ID" value="NZ_BMKC01000001.1"/>
</dbReference>
<feature type="transmembrane region" description="Helical" evidence="1">
    <location>
        <begin position="98"/>
        <end position="115"/>
    </location>
</feature>
<dbReference type="Proteomes" id="UP000623419">
    <property type="component" value="Unassembled WGS sequence"/>
</dbReference>
<evidence type="ECO:0000256" key="1">
    <source>
        <dbReference type="SAM" id="Phobius"/>
    </source>
</evidence>
<evidence type="ECO:0000313" key="2">
    <source>
        <dbReference type="EMBL" id="GGA67968.1"/>
    </source>
</evidence>
<dbReference type="EMBL" id="BMKC01000001">
    <property type="protein sequence ID" value="GGA67968.1"/>
    <property type="molecule type" value="Genomic_DNA"/>
</dbReference>
<feature type="transmembrane region" description="Helical" evidence="1">
    <location>
        <begin position="49"/>
        <end position="69"/>
    </location>
</feature>
<dbReference type="PANTHER" id="PTHR38446">
    <property type="entry name" value="BLL0914 PROTEIN"/>
    <property type="match status" value="1"/>
</dbReference>
<keyword evidence="1" id="KW-0472">Membrane</keyword>
<evidence type="ECO:0000313" key="3">
    <source>
        <dbReference type="Proteomes" id="UP000623419"/>
    </source>
</evidence>
<dbReference type="Pfam" id="PF06993">
    <property type="entry name" value="DUF1304"/>
    <property type="match status" value="1"/>
</dbReference>
<gene>
    <name evidence="2" type="ORF">GCM10011521_02630</name>
</gene>
<keyword evidence="1" id="KW-0812">Transmembrane</keyword>
<keyword evidence="1" id="KW-1133">Transmembrane helix</keyword>
<accession>A0ABQ1HAN1</accession>
<reference evidence="3" key="1">
    <citation type="journal article" date="2019" name="Int. J. Syst. Evol. Microbiol.">
        <title>The Global Catalogue of Microorganisms (GCM) 10K type strain sequencing project: providing services to taxonomists for standard genome sequencing and annotation.</title>
        <authorList>
            <consortium name="The Broad Institute Genomics Platform"/>
            <consortium name="The Broad Institute Genome Sequencing Center for Infectious Disease"/>
            <person name="Wu L."/>
            <person name="Ma J."/>
        </authorList>
    </citation>
    <scope>NUCLEOTIDE SEQUENCE [LARGE SCALE GENOMIC DNA]</scope>
    <source>
        <strain evidence="3">CGMCC 1.15905</strain>
    </source>
</reference>
<dbReference type="PANTHER" id="PTHR38446:SF1">
    <property type="entry name" value="BLL0914 PROTEIN"/>
    <property type="match status" value="1"/>
</dbReference>
<organism evidence="2 3">
    <name type="scientific">Arenimonas soli</name>
    <dbReference type="NCBI Taxonomy" id="2269504"/>
    <lineage>
        <taxon>Bacteria</taxon>
        <taxon>Pseudomonadati</taxon>
        <taxon>Pseudomonadota</taxon>
        <taxon>Gammaproteobacteria</taxon>
        <taxon>Lysobacterales</taxon>
        <taxon>Lysobacteraceae</taxon>
        <taxon>Arenimonas</taxon>
    </lineage>
</organism>
<proteinExistence type="predicted"/>
<dbReference type="InterPro" id="IPR009732">
    <property type="entry name" value="DUF1304"/>
</dbReference>
<sequence length="116" mass="12661">MSIVAIMLTALVAVLHLGFMVLEMVFWTRPLGRRVFGLDPQVARDSAKLAMNQGLYNGFLAAGLLWGLWLDDRGITLFFLICVVIAGLFGAATVKRSILYVQALPAILAAIAVHYL</sequence>